<dbReference type="PIRSF" id="PIRSF003180">
    <property type="entry name" value="DiGMPpdiest_YuxH"/>
    <property type="match status" value="1"/>
</dbReference>
<dbReference type="PROSITE" id="PS50883">
    <property type="entry name" value="EAL"/>
    <property type="match status" value="1"/>
</dbReference>
<evidence type="ECO:0000313" key="4">
    <source>
        <dbReference type="Proteomes" id="UP001524586"/>
    </source>
</evidence>
<dbReference type="Gene3D" id="1.10.3210.10">
    <property type="entry name" value="Hypothetical protein af1432"/>
    <property type="match status" value="1"/>
</dbReference>
<dbReference type="PANTHER" id="PTHR33525">
    <property type="match status" value="1"/>
</dbReference>
<accession>A0ABT1U185</accession>
<comment type="caution">
    <text evidence="3">The sequence shown here is derived from an EMBL/GenBank/DDBJ whole genome shotgun (WGS) entry which is preliminary data.</text>
</comment>
<feature type="domain" description="EAL" evidence="1">
    <location>
        <begin position="1"/>
        <end position="205"/>
    </location>
</feature>
<dbReference type="Gene3D" id="3.20.20.450">
    <property type="entry name" value="EAL domain"/>
    <property type="match status" value="1"/>
</dbReference>
<name>A0ABT1U185_9GAMM</name>
<reference evidence="3 4" key="1">
    <citation type="submission" date="2022-07" db="EMBL/GenBank/DDBJ databases">
        <title>Methylomonas rivi sp. nov., Methylomonas rosea sp. nov., Methylomonas aureus sp. nov. and Methylomonas subterranea sp. nov., four novel methanotrophs isolated from a freshwater creek and the deep terrestrial subsurface.</title>
        <authorList>
            <person name="Abin C."/>
            <person name="Sankaranarayanan K."/>
            <person name="Garner C."/>
            <person name="Sindelar R."/>
            <person name="Kotary K."/>
            <person name="Garner R."/>
            <person name="Barclay S."/>
            <person name="Lawson P."/>
            <person name="Krumholz L."/>
        </authorList>
    </citation>
    <scope>NUCLEOTIDE SEQUENCE [LARGE SCALE GENOMIC DNA]</scope>
    <source>
        <strain evidence="3 4">WSC-6</strain>
    </source>
</reference>
<dbReference type="InterPro" id="IPR014408">
    <property type="entry name" value="dGMP_Pdiesterase_EAL/HD-GYP"/>
</dbReference>
<dbReference type="InterPro" id="IPR013976">
    <property type="entry name" value="HDOD"/>
</dbReference>
<dbReference type="InterPro" id="IPR001633">
    <property type="entry name" value="EAL_dom"/>
</dbReference>
<protein>
    <submittedName>
        <fullName evidence="3">HDOD domain-containing protein</fullName>
    </submittedName>
</protein>
<dbReference type="Pfam" id="PF00563">
    <property type="entry name" value="EAL"/>
    <property type="match status" value="1"/>
</dbReference>
<dbReference type="Proteomes" id="UP001524586">
    <property type="component" value="Unassembled WGS sequence"/>
</dbReference>
<evidence type="ECO:0000313" key="3">
    <source>
        <dbReference type="EMBL" id="MCQ8127570.1"/>
    </source>
</evidence>
<dbReference type="InterPro" id="IPR035919">
    <property type="entry name" value="EAL_sf"/>
</dbReference>
<dbReference type="SMART" id="SM00052">
    <property type="entry name" value="EAL"/>
    <property type="match status" value="1"/>
</dbReference>
<feature type="domain" description="HDOD" evidence="2">
    <location>
        <begin position="199"/>
        <end position="381"/>
    </location>
</feature>
<gene>
    <name evidence="3" type="ORF">NP596_03780</name>
</gene>
<evidence type="ECO:0000259" key="1">
    <source>
        <dbReference type="PROSITE" id="PS50883"/>
    </source>
</evidence>
<dbReference type="PANTHER" id="PTHR33525:SF4">
    <property type="entry name" value="CYCLIC DI-GMP PHOSPHODIESTERASE CDGJ"/>
    <property type="match status" value="1"/>
</dbReference>
<sequence>MTDFLIGRQQILDHKLNTFAYEILFRGKDFDLSVQESAASATNQVITDTILEIGLNELVGPHLAFINFTAQNILEKTPLDLPRDRIVVEVLENVKVDMHIVKNLRELSSRGYTIALDDFELTPEWLPLLEFVDIIKLDIMAYSLEDTRRLIETLKPYKLKLLAEKVETHQEFKLLQEWGCELFQGFFFSKPNIVEGKRIGVSQTATLQLLAAINKPDVTFQAVSKVISQDVSLSYKLLHYINSASFAIPNKIQSLQHAATYLGLKELRRWTNILALSSMSSKPPAVLQTVLVRAKMCELLATEIKQDPETYFLVGLLSGLDSILDMPLEKGLQQLPLSNLVSDAILQKTGSAGEALQYALDYERWDVDRPTFGNIKPKRIADIYLECIQWWSTQVYPHIKNTV</sequence>
<dbReference type="EMBL" id="JANIBK010000011">
    <property type="protein sequence ID" value="MCQ8127570.1"/>
    <property type="molecule type" value="Genomic_DNA"/>
</dbReference>
<dbReference type="RefSeq" id="WP_256613900.1">
    <property type="nucleotide sequence ID" value="NZ_JANIBK010000011.1"/>
</dbReference>
<dbReference type="InterPro" id="IPR052340">
    <property type="entry name" value="RNase_Y/CdgJ"/>
</dbReference>
<organism evidence="3 4">
    <name type="scientific">Methylomonas rivi</name>
    <dbReference type="NCBI Taxonomy" id="2952226"/>
    <lineage>
        <taxon>Bacteria</taxon>
        <taxon>Pseudomonadati</taxon>
        <taxon>Pseudomonadota</taxon>
        <taxon>Gammaproteobacteria</taxon>
        <taxon>Methylococcales</taxon>
        <taxon>Methylococcaceae</taxon>
        <taxon>Methylomonas</taxon>
    </lineage>
</organism>
<dbReference type="PROSITE" id="PS51833">
    <property type="entry name" value="HDOD"/>
    <property type="match status" value="1"/>
</dbReference>
<dbReference type="SUPFAM" id="SSF141868">
    <property type="entry name" value="EAL domain-like"/>
    <property type="match status" value="1"/>
</dbReference>
<dbReference type="SUPFAM" id="SSF109604">
    <property type="entry name" value="HD-domain/PDEase-like"/>
    <property type="match status" value="1"/>
</dbReference>
<proteinExistence type="predicted"/>
<dbReference type="Pfam" id="PF08668">
    <property type="entry name" value="HDOD"/>
    <property type="match status" value="1"/>
</dbReference>
<evidence type="ECO:0000259" key="2">
    <source>
        <dbReference type="PROSITE" id="PS51833"/>
    </source>
</evidence>
<keyword evidence="4" id="KW-1185">Reference proteome</keyword>